<dbReference type="EMBL" id="BMGM01000003">
    <property type="protein sequence ID" value="GGE29324.1"/>
    <property type="molecule type" value="Genomic_DNA"/>
</dbReference>
<proteinExistence type="predicted"/>
<organism evidence="6 7">
    <name type="scientific">Psychroflexus planctonicus</name>
    <dbReference type="NCBI Taxonomy" id="1526575"/>
    <lineage>
        <taxon>Bacteria</taxon>
        <taxon>Pseudomonadati</taxon>
        <taxon>Bacteroidota</taxon>
        <taxon>Flavobacteriia</taxon>
        <taxon>Flavobacteriales</taxon>
        <taxon>Flavobacteriaceae</taxon>
        <taxon>Psychroflexus</taxon>
    </lineage>
</organism>
<keyword evidence="3 5" id="KW-1133">Transmembrane helix</keyword>
<dbReference type="InterPro" id="IPR019109">
    <property type="entry name" value="MamF_MmsF"/>
</dbReference>
<evidence type="ECO:0008006" key="8">
    <source>
        <dbReference type="Google" id="ProtNLM"/>
    </source>
</evidence>
<sequence>MHTTHQVQREDNQLLIITHVLQLLTFITGFGGLIVPLIIWLTKKDEIIDMDEHGKSIVNFQLSLILYGIIAIPLLFILVGFVVYFAILVLALVFPIVNAVNASNNKPIYYPLTIPFIR</sequence>
<keyword evidence="7" id="KW-1185">Reference proteome</keyword>
<reference evidence="7" key="1">
    <citation type="journal article" date="2019" name="Int. J. Syst. Evol. Microbiol.">
        <title>The Global Catalogue of Microorganisms (GCM) 10K type strain sequencing project: providing services to taxonomists for standard genome sequencing and annotation.</title>
        <authorList>
            <consortium name="The Broad Institute Genomics Platform"/>
            <consortium name="The Broad Institute Genome Sequencing Center for Infectious Disease"/>
            <person name="Wu L."/>
            <person name="Ma J."/>
        </authorList>
    </citation>
    <scope>NUCLEOTIDE SEQUENCE [LARGE SCALE GENOMIC DNA]</scope>
    <source>
        <strain evidence="7">CGMCC 1.12931</strain>
    </source>
</reference>
<dbReference type="Proteomes" id="UP000599179">
    <property type="component" value="Unassembled WGS sequence"/>
</dbReference>
<feature type="transmembrane region" description="Helical" evidence="5">
    <location>
        <begin position="20"/>
        <end position="43"/>
    </location>
</feature>
<evidence type="ECO:0000256" key="3">
    <source>
        <dbReference type="ARBA" id="ARBA00022989"/>
    </source>
</evidence>
<feature type="transmembrane region" description="Helical" evidence="5">
    <location>
        <begin position="64"/>
        <end position="97"/>
    </location>
</feature>
<evidence type="ECO:0000313" key="7">
    <source>
        <dbReference type="Proteomes" id="UP000599179"/>
    </source>
</evidence>
<keyword evidence="4 5" id="KW-0472">Membrane</keyword>
<comment type="subcellular location">
    <subcellularLocation>
        <location evidence="1">Membrane</location>
        <topology evidence="1">Multi-pass membrane protein</topology>
    </subcellularLocation>
</comment>
<dbReference type="RefSeq" id="WP_188457741.1">
    <property type="nucleotide sequence ID" value="NZ_BMGM01000003.1"/>
</dbReference>
<evidence type="ECO:0000256" key="1">
    <source>
        <dbReference type="ARBA" id="ARBA00004141"/>
    </source>
</evidence>
<protein>
    <recommendedName>
        <fullName evidence="8">DUF4870 domain-containing protein</fullName>
    </recommendedName>
</protein>
<accession>A0ABQ1SGT2</accession>
<evidence type="ECO:0000256" key="2">
    <source>
        <dbReference type="ARBA" id="ARBA00022692"/>
    </source>
</evidence>
<evidence type="ECO:0000256" key="4">
    <source>
        <dbReference type="ARBA" id="ARBA00023136"/>
    </source>
</evidence>
<dbReference type="Pfam" id="PF09685">
    <property type="entry name" value="MamF_MmsF"/>
    <property type="match status" value="1"/>
</dbReference>
<keyword evidence="2 5" id="KW-0812">Transmembrane</keyword>
<gene>
    <name evidence="6" type="ORF">GCM10010832_07300</name>
</gene>
<evidence type="ECO:0000313" key="6">
    <source>
        <dbReference type="EMBL" id="GGE29324.1"/>
    </source>
</evidence>
<name>A0ABQ1SGT2_9FLAO</name>
<evidence type="ECO:0000256" key="5">
    <source>
        <dbReference type="SAM" id="Phobius"/>
    </source>
</evidence>
<comment type="caution">
    <text evidence="6">The sequence shown here is derived from an EMBL/GenBank/DDBJ whole genome shotgun (WGS) entry which is preliminary data.</text>
</comment>